<feature type="repeat" description="PPR" evidence="3">
    <location>
        <begin position="307"/>
        <end position="341"/>
    </location>
</feature>
<dbReference type="InterPro" id="IPR046960">
    <property type="entry name" value="PPR_At4g14850-like_plant"/>
</dbReference>
<evidence type="ECO:0000256" key="1">
    <source>
        <dbReference type="ARBA" id="ARBA00006643"/>
    </source>
</evidence>
<dbReference type="Pfam" id="PF01535">
    <property type="entry name" value="PPR"/>
    <property type="match status" value="6"/>
</dbReference>
<dbReference type="FunFam" id="1.25.40.10:FF:000450">
    <property type="entry name" value="Putative pentatricopeptide repeat-containing protein"/>
    <property type="match status" value="1"/>
</dbReference>
<dbReference type="Gene3D" id="1.25.40.10">
    <property type="entry name" value="Tetratricopeptide repeat domain"/>
    <property type="match status" value="3"/>
</dbReference>
<dbReference type="GO" id="GO:0003723">
    <property type="term" value="F:RNA binding"/>
    <property type="evidence" value="ECO:0007669"/>
    <property type="project" value="InterPro"/>
</dbReference>
<dbReference type="GO" id="GO:0009451">
    <property type="term" value="P:RNA modification"/>
    <property type="evidence" value="ECO:0007669"/>
    <property type="project" value="InterPro"/>
</dbReference>
<evidence type="ECO:0000313" key="6">
    <source>
        <dbReference type="RefSeq" id="XP_021289799.1"/>
    </source>
</evidence>
<accession>A0A6J1ATI8</accession>
<feature type="repeat" description="PPR" evidence="3">
    <location>
        <begin position="105"/>
        <end position="139"/>
    </location>
</feature>
<keyword evidence="5" id="KW-1185">Reference proteome</keyword>
<dbReference type="AlphaFoldDB" id="A0A6J1ATI8"/>
<evidence type="ECO:0000256" key="2">
    <source>
        <dbReference type="ARBA" id="ARBA00022737"/>
    </source>
</evidence>
<dbReference type="OrthoDB" id="1487578at2759"/>
<protein>
    <submittedName>
        <fullName evidence="6">Pentatricopeptide repeat-containing protein At3g11460, mitochondrial isoform X1</fullName>
    </submittedName>
</protein>
<evidence type="ECO:0000313" key="5">
    <source>
        <dbReference type="Proteomes" id="UP000504621"/>
    </source>
</evidence>
<dbReference type="Pfam" id="PF20431">
    <property type="entry name" value="E_motif"/>
    <property type="match status" value="1"/>
</dbReference>
<feature type="domain" description="DYW" evidence="4">
    <location>
        <begin position="541"/>
        <end position="610"/>
    </location>
</feature>
<dbReference type="FunFam" id="1.25.40.10:FF:000090">
    <property type="entry name" value="Pentatricopeptide repeat-containing protein, chloroplastic"/>
    <property type="match status" value="1"/>
</dbReference>
<evidence type="ECO:0000256" key="3">
    <source>
        <dbReference type="PROSITE-ProRule" id="PRU00708"/>
    </source>
</evidence>
<dbReference type="GeneID" id="110420754"/>
<dbReference type="Proteomes" id="UP000504621">
    <property type="component" value="Unplaced"/>
</dbReference>
<dbReference type="InterPro" id="IPR046848">
    <property type="entry name" value="E_motif"/>
</dbReference>
<name>A0A6J1ATI8_9ROSI</name>
<dbReference type="SUPFAM" id="SSF48452">
    <property type="entry name" value="TPR-like"/>
    <property type="match status" value="1"/>
</dbReference>
<dbReference type="InterPro" id="IPR011990">
    <property type="entry name" value="TPR-like_helical_dom_sf"/>
</dbReference>
<dbReference type="PANTHER" id="PTHR47926">
    <property type="entry name" value="PENTATRICOPEPTIDE REPEAT-CONTAINING PROTEIN"/>
    <property type="match status" value="1"/>
</dbReference>
<feature type="repeat" description="PPR" evidence="3">
    <location>
        <begin position="206"/>
        <end position="240"/>
    </location>
</feature>
<dbReference type="NCBIfam" id="TIGR00756">
    <property type="entry name" value="PPR"/>
    <property type="match status" value="4"/>
</dbReference>
<dbReference type="PANTHER" id="PTHR47926:SF503">
    <property type="entry name" value="PENTATRICOPEPTIDE REPEAT-CONTAINING PROTEIN"/>
    <property type="match status" value="1"/>
</dbReference>
<reference evidence="6" key="1">
    <citation type="submission" date="2025-08" db="UniProtKB">
        <authorList>
            <consortium name="RefSeq"/>
        </authorList>
    </citation>
    <scope>IDENTIFICATION</scope>
    <source>
        <tissue evidence="6">Leaf</tissue>
    </source>
</reference>
<comment type="similarity">
    <text evidence="1">Belongs to the PPR family. PCMP-H subfamily.</text>
</comment>
<organism evidence="5 6">
    <name type="scientific">Herrania umbratica</name>
    <dbReference type="NCBI Taxonomy" id="108875"/>
    <lineage>
        <taxon>Eukaryota</taxon>
        <taxon>Viridiplantae</taxon>
        <taxon>Streptophyta</taxon>
        <taxon>Embryophyta</taxon>
        <taxon>Tracheophyta</taxon>
        <taxon>Spermatophyta</taxon>
        <taxon>Magnoliopsida</taxon>
        <taxon>eudicotyledons</taxon>
        <taxon>Gunneridae</taxon>
        <taxon>Pentapetalae</taxon>
        <taxon>rosids</taxon>
        <taxon>malvids</taxon>
        <taxon>Malvales</taxon>
        <taxon>Malvaceae</taxon>
        <taxon>Byttnerioideae</taxon>
        <taxon>Herrania</taxon>
    </lineage>
</organism>
<dbReference type="InterPro" id="IPR032867">
    <property type="entry name" value="DYW_dom"/>
</dbReference>
<evidence type="ECO:0000259" key="4">
    <source>
        <dbReference type="Pfam" id="PF14432"/>
    </source>
</evidence>
<feature type="repeat" description="PPR" evidence="3">
    <location>
        <begin position="2"/>
        <end position="36"/>
    </location>
</feature>
<dbReference type="Pfam" id="PF13041">
    <property type="entry name" value="PPR_2"/>
    <property type="match status" value="1"/>
</dbReference>
<dbReference type="PROSITE" id="PS51375">
    <property type="entry name" value="PPR"/>
    <property type="match status" value="4"/>
</dbReference>
<sequence length="657" mass="73785">MTSIPWNTQLRELAKQCQYLQALTLYRQMLRCGSTPNAFSFPFALKSSASLSLPFSSQQLHCHVIKSGCSLEPFVLTSLISMYCKFNSVEHARKVFDENPISNQLTVCYNALLSGYALTSRLFEGFSLFCKMREMGVSVNSVTILGLIPMFSEPGYFSAGMSFHCCCVKLGLNLDFSVSNCLLTMYVKCGAVEFGRKLFDEMPKKGLITWNAMISGYAQNGLASNVLELYKKMKACRICADAVTFVGVLSSCAHLGAISVGREVEQQIESSGFSLNPFLNNALINMYARCGNLVKARAIFDGMPMKSVVSWTAIIGGYGMHGYGEIAVELFDEMIKGGIRPDGAAFVSVLCACSHAGLTEKGLDYFVEMETKHRLQPGPEHYSCVVDLLGRAGRLYEALELVKSMQVKPDGAVWGALLGACKIHHNVEIAELAFEQVIELEPTNIGYYVLLSNIYAEAENLEGVLKVRVMMRERNLKKDPGCSHLEHKGRVYLFLCGDQSHPQSVEIYRMVDELETLVKKLVGCKNNQERRSKELFLGMGVHSEKLAIVFGLLNSEPGTEIVVIKNLRVCEDCHLFLKGVSKIVDRQLVVRDATRFHHFRDGLCSCKDYWEKTEDLSFKIFEFENYIPKHKPVDCWFSRRRLQEYMVNCSMDKLWVD</sequence>
<dbReference type="GO" id="GO:0008270">
    <property type="term" value="F:zinc ion binding"/>
    <property type="evidence" value="ECO:0007669"/>
    <property type="project" value="InterPro"/>
</dbReference>
<proteinExistence type="inferred from homology"/>
<dbReference type="InterPro" id="IPR002885">
    <property type="entry name" value="PPR_rpt"/>
</dbReference>
<gene>
    <name evidence="6" type="primary">LOC110420754</name>
</gene>
<keyword evidence="2" id="KW-0677">Repeat</keyword>
<dbReference type="FunFam" id="1.25.40.10:FF:000682">
    <property type="entry name" value="Pentatricopeptide repeat-containing protein At3g16610"/>
    <property type="match status" value="1"/>
</dbReference>
<dbReference type="Pfam" id="PF14432">
    <property type="entry name" value="DYW_deaminase"/>
    <property type="match status" value="1"/>
</dbReference>
<dbReference type="RefSeq" id="XP_021289799.1">
    <property type="nucleotide sequence ID" value="XM_021434124.1"/>
</dbReference>